<organism evidence="1">
    <name type="scientific">bioreactor metagenome</name>
    <dbReference type="NCBI Taxonomy" id="1076179"/>
    <lineage>
        <taxon>unclassified sequences</taxon>
        <taxon>metagenomes</taxon>
        <taxon>ecological metagenomes</taxon>
    </lineage>
</organism>
<dbReference type="EMBL" id="VSSQ01005075">
    <property type="protein sequence ID" value="MPM27738.1"/>
    <property type="molecule type" value="Genomic_DNA"/>
</dbReference>
<gene>
    <name evidence="1" type="ORF">SDC9_74251</name>
</gene>
<sequence length="127" mass="13688">MVACQILDGPDRTILAGDELWAAVVVGQGEIDHFLPLFGDAHAAEDAIIALCPETFDDTIPTGGHIVQFSSQPVGYLLCYINIKASYIPIFGEVVEGGIPTRSSKGNGCGVLFLSLSNERWHDKQEK</sequence>
<reference evidence="1" key="1">
    <citation type="submission" date="2019-08" db="EMBL/GenBank/DDBJ databases">
        <authorList>
            <person name="Kucharzyk K."/>
            <person name="Murdoch R.W."/>
            <person name="Higgins S."/>
            <person name="Loffler F."/>
        </authorList>
    </citation>
    <scope>NUCLEOTIDE SEQUENCE</scope>
</reference>
<dbReference type="AlphaFoldDB" id="A0A644YIB8"/>
<name>A0A644YIB8_9ZZZZ</name>
<evidence type="ECO:0000313" key="1">
    <source>
        <dbReference type="EMBL" id="MPM27738.1"/>
    </source>
</evidence>
<protein>
    <submittedName>
        <fullName evidence="1">Uncharacterized protein</fullName>
    </submittedName>
</protein>
<comment type="caution">
    <text evidence="1">The sequence shown here is derived from an EMBL/GenBank/DDBJ whole genome shotgun (WGS) entry which is preliminary data.</text>
</comment>
<accession>A0A644YIB8</accession>
<proteinExistence type="predicted"/>